<dbReference type="KEGG" id="elq:Ga0102493_111539"/>
<dbReference type="RefSeq" id="WP_051698284.1">
    <property type="nucleotide sequence ID" value="NZ_CP017057.1"/>
</dbReference>
<evidence type="ECO:0000313" key="1">
    <source>
        <dbReference type="EMBL" id="KEO92382.1"/>
    </source>
</evidence>
<dbReference type="InterPro" id="IPR016181">
    <property type="entry name" value="Acyl_CoA_acyltransferase"/>
</dbReference>
<keyword evidence="2" id="KW-1185">Reference proteome</keyword>
<comment type="caution">
    <text evidence="1">The sequence shown here is derived from an EMBL/GenBank/DDBJ whole genome shotgun (WGS) entry which is preliminary data.</text>
</comment>
<dbReference type="PATRIC" id="fig|39960.10.peg.619"/>
<dbReference type="Gene3D" id="3.40.630.30">
    <property type="match status" value="1"/>
</dbReference>
<gene>
    <name evidence="1" type="ORF">EH32_01160</name>
</gene>
<dbReference type="InterPro" id="IPR039968">
    <property type="entry name" value="BcerS-like"/>
</dbReference>
<protein>
    <recommendedName>
        <fullName evidence="3">N-acetyltransferase domain-containing protein</fullName>
    </recommendedName>
</protein>
<dbReference type="Proteomes" id="UP000027866">
    <property type="component" value="Unassembled WGS sequence"/>
</dbReference>
<dbReference type="PANTHER" id="PTHR41368">
    <property type="entry name" value="PROTEIN YGHO"/>
    <property type="match status" value="1"/>
</dbReference>
<name>A0A074N338_9SPHN</name>
<dbReference type="SUPFAM" id="SSF55729">
    <property type="entry name" value="Acyl-CoA N-acyltransferases (Nat)"/>
    <property type="match status" value="1"/>
</dbReference>
<accession>A0A074N338</accession>
<evidence type="ECO:0008006" key="3">
    <source>
        <dbReference type="Google" id="ProtNLM"/>
    </source>
</evidence>
<sequence length="401" mass="44317">MTDAQIGIAEASGKRGRARFVDIGRAFAAQVPHAVPQLRSEQLELVDPARNPFFGHARAQLFVATRGGRDVGRISAHIDELALQMPAEQGFGPGAGMFGYFDAEDEAISHALLSAAEGWLAKEGMTRALGPISMSIWEEPGLLVRGGDHPPRIMMGHHPEHYAAWIESAGYARVKTLHTYQLDIPRGFPPIVQRIVQSGERNPRISVRHVNKARWDEEAETVLGILNDAWSDNWGFVPFTPQEVAHAGRKLKPIIREDLNMIAELDGKPVAFMLTFPDINDVLARTGGRLFPFGWLQMMRWLRHPAGSDMRVPLMGVLKELHNSRLASQLAFMMISAIRDNAYETYGSTLGEIGWILDDNRGMVAIADAIESEINREYAIYEKPLGGGNPGPEAKKRPPPG</sequence>
<reference evidence="1 2" key="1">
    <citation type="submission" date="2014-04" db="EMBL/GenBank/DDBJ databases">
        <title>A comprehensive comparison of genomes of Erythrobacter spp. Strains.</title>
        <authorList>
            <person name="Zheng Q."/>
        </authorList>
    </citation>
    <scope>NUCLEOTIDE SEQUENCE [LARGE SCALE GENOMIC DNA]</scope>
    <source>
        <strain evidence="1 2">DSM 8509</strain>
    </source>
</reference>
<organism evidence="1 2">
    <name type="scientific">Erythrobacter litoralis</name>
    <dbReference type="NCBI Taxonomy" id="39960"/>
    <lineage>
        <taxon>Bacteria</taxon>
        <taxon>Pseudomonadati</taxon>
        <taxon>Pseudomonadota</taxon>
        <taxon>Alphaproteobacteria</taxon>
        <taxon>Sphingomonadales</taxon>
        <taxon>Erythrobacteraceae</taxon>
        <taxon>Erythrobacter/Porphyrobacter group</taxon>
        <taxon>Erythrobacter</taxon>
    </lineage>
</organism>
<dbReference type="PANTHER" id="PTHR41368:SF1">
    <property type="entry name" value="PROTEIN YGHO"/>
    <property type="match status" value="1"/>
</dbReference>
<dbReference type="OrthoDB" id="9806005at2"/>
<dbReference type="EMBL" id="JMIX01000010">
    <property type="protein sequence ID" value="KEO92382.1"/>
    <property type="molecule type" value="Genomic_DNA"/>
</dbReference>
<dbReference type="AlphaFoldDB" id="A0A074N338"/>
<evidence type="ECO:0000313" key="2">
    <source>
        <dbReference type="Proteomes" id="UP000027866"/>
    </source>
</evidence>
<proteinExistence type="predicted"/>